<dbReference type="CDD" id="cd05930">
    <property type="entry name" value="A_NRPS"/>
    <property type="match status" value="1"/>
</dbReference>
<dbReference type="InterPro" id="IPR025110">
    <property type="entry name" value="AMP-bd_C"/>
</dbReference>
<dbReference type="InterPro" id="IPR023213">
    <property type="entry name" value="CAT-like_dom_sf"/>
</dbReference>
<keyword evidence="3" id="KW-1185">Reference proteome</keyword>
<dbReference type="PANTHER" id="PTHR45527:SF1">
    <property type="entry name" value="FATTY ACID SYNTHASE"/>
    <property type="match status" value="1"/>
</dbReference>
<dbReference type="Gene3D" id="3.30.300.30">
    <property type="match status" value="1"/>
</dbReference>
<dbReference type="InterPro" id="IPR042099">
    <property type="entry name" value="ANL_N_sf"/>
</dbReference>
<evidence type="ECO:0000313" key="2">
    <source>
        <dbReference type="EMBL" id="WXA96330.1"/>
    </source>
</evidence>
<dbReference type="InterPro" id="IPR020845">
    <property type="entry name" value="AMP-binding_CS"/>
</dbReference>
<name>A0ABZ2KCD9_9BACT</name>
<dbReference type="Gene3D" id="1.10.1200.10">
    <property type="entry name" value="ACP-like"/>
    <property type="match status" value="1"/>
</dbReference>
<sequence>MRRQQLEAAAPAQRRILHPDERGQQLECLVQRASLMMGPEQAVHRLFAAQAVRSPDAEAVVGGGASLSYRELDHRSNEIAAQLRRARVGPDVVVGLCTERSIDMVAALLGILKAGGAYLYLDPQHPRERLAFMCQDTHTKVVLASAAARAAIQNEIAAQWLPIEASFEDDGARVPVSPSDLAYVVYTSGSTGRPKGVAIEHRALSYLTRALVDAFDVRATDRVLQFASPSWDTMVEEVFPTLVVGGTLILRGADMIESKALIAGCAANRVTIVDLPTAIWHRLTSALEEDELALPVTLRTVVIGGEPASPDRVAAWHAHARPDIRLVNSYGLSEAAAVCTIAELTRTEPEIVIGLPLPHVEVTIRNARLEPVSIDVIGEICIGGEGLARGYVNRPEDTASRFVHVGGQRIYRSGDSGYRRADGQFVCTGRLDDQIKVGGVRIEPGEIEAVFRRHRGVAEVAVRVHATGVDKHLVAHVVLRDSSNHRDILEHVRAHLPPAMVPEIMLYGALPLTASGKIDREKLRYEEPVEAALCSLASAVLGGNGLGPADDFFEAGGNSLRASSFIIRARRELGLDISFEQMLRARTMGAIASVTTRVRGRESSRIEPCKPEQAGTPSLAQEWYWRIGQHTFHSSAAATAYNMSWVLHIRGPLDPNVVESVMTALTMRHETLRTVFAEDTQAGLRARVLPSPRVTLRRIDWAEHRATSDDVTAFAERDAGMAFDLSGALPFRATLIDRGDSVYALVLCIHHIAVDGWSFGILAREAAIAHRAFQRGEEPCFPPLPIVYSDYAVWERAFATSDAAKAQLAYWRRHLHDAPAIVALPFDRPRPLERAFRGGRIRRVWSGGAWSSVRRLSREQGATPFMILLAMFAASLSGWSGQTDVVIGTPVSGRNRPELEPLVGFFPNTIALRIDLSEEPTFAELVRRVRTVCLGGFANADVSIDQVMAALDVTRLYSVMLTLQHEAIDRPVFEGLELEVEELEQVTGFHDLLLDVEEQGDGAILVWEYNLDIFDGPTVHRMANDFDIRAMRRLETNEPGESP</sequence>
<dbReference type="Pfam" id="PF13193">
    <property type="entry name" value="AMP-binding_C"/>
    <property type="match status" value="1"/>
</dbReference>
<evidence type="ECO:0000313" key="3">
    <source>
        <dbReference type="Proteomes" id="UP001379533"/>
    </source>
</evidence>
<dbReference type="CDD" id="cd19531">
    <property type="entry name" value="LCL_NRPS-like"/>
    <property type="match status" value="1"/>
</dbReference>
<dbReference type="Pfam" id="PF00668">
    <property type="entry name" value="Condensation"/>
    <property type="match status" value="1"/>
</dbReference>
<dbReference type="InterPro" id="IPR045851">
    <property type="entry name" value="AMP-bd_C_sf"/>
</dbReference>
<dbReference type="Proteomes" id="UP001379533">
    <property type="component" value="Chromosome"/>
</dbReference>
<dbReference type="SUPFAM" id="SSF52777">
    <property type="entry name" value="CoA-dependent acyltransferases"/>
    <property type="match status" value="2"/>
</dbReference>
<dbReference type="InterPro" id="IPR010071">
    <property type="entry name" value="AA_adenyl_dom"/>
</dbReference>
<gene>
    <name evidence="2" type="ORF">LZC95_05700</name>
</gene>
<dbReference type="Pfam" id="PF00501">
    <property type="entry name" value="AMP-binding"/>
    <property type="match status" value="1"/>
</dbReference>
<dbReference type="PANTHER" id="PTHR45527">
    <property type="entry name" value="NONRIBOSOMAL PEPTIDE SYNTHETASE"/>
    <property type="match status" value="1"/>
</dbReference>
<feature type="domain" description="Carrier" evidence="1">
    <location>
        <begin position="524"/>
        <end position="599"/>
    </location>
</feature>
<dbReference type="EMBL" id="CP089982">
    <property type="protein sequence ID" value="WXA96330.1"/>
    <property type="molecule type" value="Genomic_DNA"/>
</dbReference>
<dbReference type="RefSeq" id="WP_394846946.1">
    <property type="nucleotide sequence ID" value="NZ_CP089982.1"/>
</dbReference>
<accession>A0ABZ2KCD9</accession>
<organism evidence="2 3">
    <name type="scientific">Pendulispora brunnea</name>
    <dbReference type="NCBI Taxonomy" id="2905690"/>
    <lineage>
        <taxon>Bacteria</taxon>
        <taxon>Pseudomonadati</taxon>
        <taxon>Myxococcota</taxon>
        <taxon>Myxococcia</taxon>
        <taxon>Myxococcales</taxon>
        <taxon>Sorangiineae</taxon>
        <taxon>Pendulisporaceae</taxon>
        <taxon>Pendulispora</taxon>
    </lineage>
</organism>
<dbReference type="InterPro" id="IPR036736">
    <property type="entry name" value="ACP-like_sf"/>
</dbReference>
<dbReference type="NCBIfam" id="TIGR01733">
    <property type="entry name" value="AA-adenyl-dom"/>
    <property type="match status" value="1"/>
</dbReference>
<evidence type="ECO:0000259" key="1">
    <source>
        <dbReference type="PROSITE" id="PS50075"/>
    </source>
</evidence>
<dbReference type="InterPro" id="IPR001242">
    <property type="entry name" value="Condensation_dom"/>
</dbReference>
<dbReference type="Gene3D" id="3.30.559.10">
    <property type="entry name" value="Chloramphenicol acetyltransferase-like domain"/>
    <property type="match status" value="1"/>
</dbReference>
<dbReference type="SUPFAM" id="SSF47336">
    <property type="entry name" value="ACP-like"/>
    <property type="match status" value="1"/>
</dbReference>
<dbReference type="InterPro" id="IPR009081">
    <property type="entry name" value="PP-bd_ACP"/>
</dbReference>
<protein>
    <submittedName>
        <fullName evidence="2">Amino acid adenylation domain-containing protein</fullName>
    </submittedName>
</protein>
<dbReference type="SUPFAM" id="SSF56801">
    <property type="entry name" value="Acetyl-CoA synthetase-like"/>
    <property type="match status" value="1"/>
</dbReference>
<dbReference type="Gene3D" id="3.40.50.12780">
    <property type="entry name" value="N-terminal domain of ligase-like"/>
    <property type="match status" value="1"/>
</dbReference>
<dbReference type="InterPro" id="IPR000873">
    <property type="entry name" value="AMP-dep_synth/lig_dom"/>
</dbReference>
<proteinExistence type="predicted"/>
<dbReference type="Pfam" id="PF00550">
    <property type="entry name" value="PP-binding"/>
    <property type="match status" value="1"/>
</dbReference>
<dbReference type="Gene3D" id="3.30.559.30">
    <property type="entry name" value="Nonribosomal peptide synthetase, condensation domain"/>
    <property type="match status" value="1"/>
</dbReference>
<dbReference type="PROSITE" id="PS50075">
    <property type="entry name" value="CARRIER"/>
    <property type="match status" value="1"/>
</dbReference>
<reference evidence="2 3" key="1">
    <citation type="submission" date="2021-12" db="EMBL/GenBank/DDBJ databases">
        <title>Discovery of the Pendulisporaceae a myxobacterial family with distinct sporulation behavior and unique specialized metabolism.</title>
        <authorList>
            <person name="Garcia R."/>
            <person name="Popoff A."/>
            <person name="Bader C.D."/>
            <person name="Loehr J."/>
            <person name="Walesch S."/>
            <person name="Walt C."/>
            <person name="Boldt J."/>
            <person name="Bunk B."/>
            <person name="Haeckl F.J.F.P.J."/>
            <person name="Gunesch A.P."/>
            <person name="Birkelbach J."/>
            <person name="Nuebel U."/>
            <person name="Pietschmann T."/>
            <person name="Bach T."/>
            <person name="Mueller R."/>
        </authorList>
    </citation>
    <scope>NUCLEOTIDE SEQUENCE [LARGE SCALE GENOMIC DNA]</scope>
    <source>
        <strain evidence="2 3">MSr12523</strain>
    </source>
</reference>
<dbReference type="PROSITE" id="PS00455">
    <property type="entry name" value="AMP_BINDING"/>
    <property type="match status" value="1"/>
</dbReference>